<evidence type="ECO:0000313" key="2">
    <source>
        <dbReference type="Proteomes" id="UP000230136"/>
    </source>
</evidence>
<protein>
    <submittedName>
        <fullName evidence="1">Uncharacterized protein</fullName>
    </submittedName>
</protein>
<dbReference type="AlphaFoldDB" id="A0A2M8DQY6"/>
<organism evidence="1 2">
    <name type="scientific">Candidatus Komeilibacteria bacterium CG_4_9_14_0_8_um_filter_36_9</name>
    <dbReference type="NCBI Taxonomy" id="1974473"/>
    <lineage>
        <taxon>Bacteria</taxon>
        <taxon>Candidatus Komeiliibacteriota</taxon>
    </lineage>
</organism>
<gene>
    <name evidence="1" type="ORF">CO073_02965</name>
</gene>
<accession>A0A2M8DQY6</accession>
<reference evidence="2" key="1">
    <citation type="submission" date="2017-09" db="EMBL/GenBank/DDBJ databases">
        <title>Depth-based differentiation of microbial function through sediment-hosted aquifers and enrichment of novel symbionts in the deep terrestrial subsurface.</title>
        <authorList>
            <person name="Probst A.J."/>
            <person name="Ladd B."/>
            <person name="Jarett J.K."/>
            <person name="Geller-Mcgrath D.E."/>
            <person name="Sieber C.M.K."/>
            <person name="Emerson J.B."/>
            <person name="Anantharaman K."/>
            <person name="Thomas B.C."/>
            <person name="Malmstrom R."/>
            <person name="Stieglmeier M."/>
            <person name="Klingl A."/>
            <person name="Woyke T."/>
            <person name="Ryan C.M."/>
            <person name="Banfield J.F."/>
        </authorList>
    </citation>
    <scope>NUCLEOTIDE SEQUENCE [LARGE SCALE GENOMIC DNA]</scope>
</reference>
<name>A0A2M8DQY6_9BACT</name>
<comment type="caution">
    <text evidence="1">The sequence shown here is derived from an EMBL/GenBank/DDBJ whole genome shotgun (WGS) entry which is preliminary data.</text>
</comment>
<dbReference type="EMBL" id="PFSY01000134">
    <property type="protein sequence ID" value="PJC01758.1"/>
    <property type="molecule type" value="Genomic_DNA"/>
</dbReference>
<sequence length="148" mass="16930">MYIYLKKGAKLSGLVEEGNKCLGLTVFDRHSCPYLVIHHDCEIVMAELKKLKAVFLRATIVYRPQYRVSRTLGEYVVGAAHAFLKRISGTPREYELSIWTETWDGIRDMAELIQKVEAGTILPEQSYEEAQAAYQPTLEAQQIERSTF</sequence>
<proteinExistence type="predicted"/>
<evidence type="ECO:0000313" key="1">
    <source>
        <dbReference type="EMBL" id="PJC01758.1"/>
    </source>
</evidence>
<dbReference type="Proteomes" id="UP000230136">
    <property type="component" value="Unassembled WGS sequence"/>
</dbReference>